<keyword evidence="3" id="KW-1185">Reference proteome</keyword>
<evidence type="ECO:0000313" key="2">
    <source>
        <dbReference type="EMBL" id="MFC3513630.1"/>
    </source>
</evidence>
<evidence type="ECO:0000256" key="1">
    <source>
        <dbReference type="SAM" id="MobiDB-lite"/>
    </source>
</evidence>
<sequence length="134" mass="14296">MAASAPRKTAARKNAPRKRTAAKAPADLGLVLDDDAARAETDKLIADREPLFTIGGTTYTIPKQVPPSWSVKAFTIAATQGESAAISYAAEKLLTPAAWEALRECETVTPAAWQQVFKALMDRILPESGFGPKA</sequence>
<evidence type="ECO:0008006" key="4">
    <source>
        <dbReference type="Google" id="ProtNLM"/>
    </source>
</evidence>
<dbReference type="EMBL" id="JBHRWI010000030">
    <property type="protein sequence ID" value="MFC3513630.1"/>
    <property type="molecule type" value="Genomic_DNA"/>
</dbReference>
<comment type="caution">
    <text evidence="2">The sequence shown here is derived from an EMBL/GenBank/DDBJ whole genome shotgun (WGS) entry which is preliminary data.</text>
</comment>
<dbReference type="RefSeq" id="WP_377869045.1">
    <property type="nucleotide sequence ID" value="NZ_JBHMAY010000011.1"/>
</dbReference>
<reference evidence="3" key="1">
    <citation type="journal article" date="2019" name="Int. J. Syst. Evol. Microbiol.">
        <title>The Global Catalogue of Microorganisms (GCM) 10K type strain sequencing project: providing services to taxonomists for standard genome sequencing and annotation.</title>
        <authorList>
            <consortium name="The Broad Institute Genomics Platform"/>
            <consortium name="The Broad Institute Genome Sequencing Center for Infectious Disease"/>
            <person name="Wu L."/>
            <person name="Ma J."/>
        </authorList>
    </citation>
    <scope>NUCLEOTIDE SEQUENCE [LARGE SCALE GENOMIC DNA]</scope>
    <source>
        <strain evidence="3">CGMCC 4.7682</strain>
    </source>
</reference>
<organism evidence="2 3">
    <name type="scientific">Amycolatopsis halotolerans</name>
    <dbReference type="NCBI Taxonomy" id="330083"/>
    <lineage>
        <taxon>Bacteria</taxon>
        <taxon>Bacillati</taxon>
        <taxon>Actinomycetota</taxon>
        <taxon>Actinomycetes</taxon>
        <taxon>Pseudonocardiales</taxon>
        <taxon>Pseudonocardiaceae</taxon>
        <taxon>Amycolatopsis</taxon>
    </lineage>
</organism>
<evidence type="ECO:0000313" key="3">
    <source>
        <dbReference type="Proteomes" id="UP001595764"/>
    </source>
</evidence>
<feature type="compositionally biased region" description="Basic residues" evidence="1">
    <location>
        <begin position="9"/>
        <end position="21"/>
    </location>
</feature>
<protein>
    <recommendedName>
        <fullName evidence="4">Tail assembly chaperone</fullName>
    </recommendedName>
</protein>
<gene>
    <name evidence="2" type="ORF">ACFORO_25905</name>
</gene>
<name>A0ABV7QJY1_9PSEU</name>
<proteinExistence type="predicted"/>
<feature type="region of interest" description="Disordered" evidence="1">
    <location>
        <begin position="1"/>
        <end position="22"/>
    </location>
</feature>
<dbReference type="Proteomes" id="UP001595764">
    <property type="component" value="Unassembled WGS sequence"/>
</dbReference>
<accession>A0ABV7QJY1</accession>